<proteinExistence type="inferred from homology"/>
<dbReference type="AlphaFoldDB" id="A0A3N0GX49"/>
<dbReference type="OrthoDB" id="257716at2"/>
<dbReference type="GO" id="GO:0030288">
    <property type="term" value="C:outer membrane-bounded periplasmic space"/>
    <property type="evidence" value="ECO:0007669"/>
    <property type="project" value="TreeGrafter"/>
</dbReference>
<dbReference type="Proteomes" id="UP000279994">
    <property type="component" value="Unassembled WGS sequence"/>
</dbReference>
<accession>A0A3N0GX49</accession>
<dbReference type="PANTHER" id="PTHR30036:SF7">
    <property type="entry name" value="ABC TRANSPORTER PERIPLASMIC-BINDING PROTEIN YPHF"/>
    <property type="match status" value="1"/>
</dbReference>
<dbReference type="InterPro" id="IPR028082">
    <property type="entry name" value="Peripla_BP_I"/>
</dbReference>
<evidence type="ECO:0000259" key="4">
    <source>
        <dbReference type="Pfam" id="PF13407"/>
    </source>
</evidence>
<evidence type="ECO:0000256" key="2">
    <source>
        <dbReference type="ARBA" id="ARBA00007639"/>
    </source>
</evidence>
<protein>
    <submittedName>
        <fullName evidence="5">Sugar ABC transporter substrate-binding protein</fullName>
    </submittedName>
</protein>
<keyword evidence="3" id="KW-0732">Signal</keyword>
<name>A0A3N0GX49_9ACTN</name>
<comment type="similarity">
    <text evidence="2">Belongs to the bacterial solute-binding protein 2 family.</text>
</comment>
<feature type="domain" description="Periplasmic binding protein" evidence="4">
    <location>
        <begin position="58"/>
        <end position="292"/>
    </location>
</feature>
<dbReference type="EMBL" id="RJSF01000005">
    <property type="protein sequence ID" value="RNM17001.1"/>
    <property type="molecule type" value="Genomic_DNA"/>
</dbReference>
<evidence type="ECO:0000313" key="5">
    <source>
        <dbReference type="EMBL" id="RNM17001.1"/>
    </source>
</evidence>
<dbReference type="PANTHER" id="PTHR30036">
    <property type="entry name" value="D-XYLOSE-BINDING PERIPLASMIC PROTEIN"/>
    <property type="match status" value="1"/>
</dbReference>
<dbReference type="RefSeq" id="WP_123221340.1">
    <property type="nucleotide sequence ID" value="NZ_RJSF01000005.1"/>
</dbReference>
<dbReference type="Pfam" id="PF13407">
    <property type="entry name" value="Peripla_BP_4"/>
    <property type="match status" value="1"/>
</dbReference>
<dbReference type="InterPro" id="IPR025997">
    <property type="entry name" value="SBP_2_dom"/>
</dbReference>
<dbReference type="GO" id="GO:0030246">
    <property type="term" value="F:carbohydrate binding"/>
    <property type="evidence" value="ECO:0007669"/>
    <property type="project" value="TreeGrafter"/>
</dbReference>
<reference evidence="5 6" key="1">
    <citation type="submission" date="2018-11" db="EMBL/GenBank/DDBJ databases">
        <authorList>
            <person name="Li F."/>
        </authorList>
    </citation>
    <scope>NUCLEOTIDE SEQUENCE [LARGE SCALE GENOMIC DNA]</scope>
    <source>
        <strain evidence="5 6">Gsoil 818</strain>
    </source>
</reference>
<keyword evidence="6" id="KW-1185">Reference proteome</keyword>
<feature type="chain" id="PRO_5038641425" evidence="3">
    <location>
        <begin position="25"/>
        <end position="332"/>
    </location>
</feature>
<gene>
    <name evidence="5" type="ORF">EFL26_02625</name>
</gene>
<evidence type="ECO:0000313" key="6">
    <source>
        <dbReference type="Proteomes" id="UP000279994"/>
    </source>
</evidence>
<dbReference type="Gene3D" id="3.40.50.2300">
    <property type="match status" value="2"/>
</dbReference>
<comment type="caution">
    <text evidence="5">The sequence shown here is derived from an EMBL/GenBank/DDBJ whole genome shotgun (WGS) entry which is preliminary data.</text>
</comment>
<organism evidence="5 6">
    <name type="scientific">Nocardioides pocheonensis</name>
    <dbReference type="NCBI Taxonomy" id="661485"/>
    <lineage>
        <taxon>Bacteria</taxon>
        <taxon>Bacillati</taxon>
        <taxon>Actinomycetota</taxon>
        <taxon>Actinomycetes</taxon>
        <taxon>Propionibacteriales</taxon>
        <taxon>Nocardioidaceae</taxon>
        <taxon>Nocardioides</taxon>
    </lineage>
</organism>
<evidence type="ECO:0000256" key="3">
    <source>
        <dbReference type="SAM" id="SignalP"/>
    </source>
</evidence>
<sequence>MKVRRGLTLGVVALAFALAGCSTGSGNSSGSSSDTNTKAASAGSAKGKFRIDVITHANAGDSFWDVVKAGAVQAGKDEGVDLHYQSDGDVGKQATLIDNAVASGTDGLVISMANPDGLEKSIKAAVAAGIPVITINSGIDKWKEFGAITHVGQSETLAGEGAGEKLSSLGVKNVLCVIQEAGNVALEQRCAGAKSKFSGKMTNLQVDNTDLAGSEATIESKIQSDSSIDGILTLGGDMSGQAVKAVAATGAKIQVATFDVNADVVKNISDGKLAFAIDQQPYVQGYLGVTGIYLKLLNGNDIGGGQPVYSGPAIITKDNAADVLKFAQNGTR</sequence>
<dbReference type="PROSITE" id="PS51257">
    <property type="entry name" value="PROKAR_LIPOPROTEIN"/>
    <property type="match status" value="1"/>
</dbReference>
<evidence type="ECO:0000256" key="1">
    <source>
        <dbReference type="ARBA" id="ARBA00004196"/>
    </source>
</evidence>
<dbReference type="SUPFAM" id="SSF53822">
    <property type="entry name" value="Periplasmic binding protein-like I"/>
    <property type="match status" value="1"/>
</dbReference>
<feature type="signal peptide" evidence="3">
    <location>
        <begin position="1"/>
        <end position="24"/>
    </location>
</feature>
<dbReference type="InterPro" id="IPR050555">
    <property type="entry name" value="Bact_Solute-Bind_Prot2"/>
</dbReference>
<comment type="subcellular location">
    <subcellularLocation>
        <location evidence="1">Cell envelope</location>
    </subcellularLocation>
</comment>